<feature type="domain" description="RRM" evidence="4">
    <location>
        <begin position="127"/>
        <end position="209"/>
    </location>
</feature>
<dbReference type="Pfam" id="PF16366">
    <property type="entry name" value="CEBP_ZZ"/>
    <property type="match status" value="1"/>
</dbReference>
<dbReference type="SUPFAM" id="SSF54928">
    <property type="entry name" value="RNA-binding domain, RBD"/>
    <property type="match status" value="1"/>
</dbReference>
<dbReference type="InterPro" id="IPR032296">
    <property type="entry name" value="CEBP_ZZ"/>
</dbReference>
<evidence type="ECO:0000313" key="5">
    <source>
        <dbReference type="Proteomes" id="UP000095287"/>
    </source>
</evidence>
<dbReference type="GO" id="GO:0045202">
    <property type="term" value="C:synapse"/>
    <property type="evidence" value="ECO:0007669"/>
    <property type="project" value="TreeGrafter"/>
</dbReference>
<accession>A0A1I7ZVB8</accession>
<dbReference type="Proteomes" id="UP000095287">
    <property type="component" value="Unplaced"/>
</dbReference>
<evidence type="ECO:0000259" key="4">
    <source>
        <dbReference type="PROSITE" id="PS50102"/>
    </source>
</evidence>
<feature type="region of interest" description="Disordered" evidence="3">
    <location>
        <begin position="258"/>
        <end position="288"/>
    </location>
</feature>
<feature type="domain" description="RRM" evidence="4">
    <location>
        <begin position="19"/>
        <end position="106"/>
    </location>
</feature>
<sequence>MNAGSVQLPPVGLRPTFSKKVFLGGLPPDIDERQLNHCFSSFGKHRIDWPHKNDTHYQFPPKGYAFVIFEKASSVVNLLSRCVIIRGKFIIALSSLSVRNKEVQVRPWLLSDCFYICAPAPIPDHRLTVFVGGVPRPTTAAQLAALMQANFGCVLQVTIDVDSAFLYPRGSARVRFAFRHSYMAAVGKRFVRFNNGEQQKNLEIKPFVADEPKCDKCGRAEAKFCGSLNCLSYYCTKCWELRHDEEVHEPLVVESRRSRRAKKLQKSPSPSTACQTPSKSGTASTSSTPVDVNLVYSLAKLNVCF</sequence>
<dbReference type="GO" id="GO:2000766">
    <property type="term" value="P:negative regulation of cytoplasmic translation"/>
    <property type="evidence" value="ECO:0007669"/>
    <property type="project" value="TreeGrafter"/>
</dbReference>
<keyword evidence="5" id="KW-1185">Reference proteome</keyword>
<dbReference type="InterPro" id="IPR034819">
    <property type="entry name" value="CPEB"/>
</dbReference>
<dbReference type="Gene3D" id="4.10.640.40">
    <property type="entry name" value="Cytoplasmic polyadenylation element-binding protein, ZZ domain"/>
    <property type="match status" value="1"/>
</dbReference>
<dbReference type="InterPro" id="IPR000504">
    <property type="entry name" value="RRM_dom"/>
</dbReference>
<evidence type="ECO:0000313" key="6">
    <source>
        <dbReference type="WBParaSite" id="L893_g30146.t1"/>
    </source>
</evidence>
<dbReference type="InterPro" id="IPR035979">
    <property type="entry name" value="RBD_domain_sf"/>
</dbReference>
<protein>
    <submittedName>
        <fullName evidence="6">RRM domain-containing protein</fullName>
    </submittedName>
</protein>
<organism evidence="5 6">
    <name type="scientific">Steinernema glaseri</name>
    <dbReference type="NCBI Taxonomy" id="37863"/>
    <lineage>
        <taxon>Eukaryota</taxon>
        <taxon>Metazoa</taxon>
        <taxon>Ecdysozoa</taxon>
        <taxon>Nematoda</taxon>
        <taxon>Chromadorea</taxon>
        <taxon>Rhabditida</taxon>
        <taxon>Tylenchina</taxon>
        <taxon>Panagrolaimomorpha</taxon>
        <taxon>Strongyloidoidea</taxon>
        <taxon>Steinernematidae</taxon>
        <taxon>Steinernema</taxon>
    </lineage>
</organism>
<dbReference type="SMART" id="SM00360">
    <property type="entry name" value="RRM"/>
    <property type="match status" value="2"/>
</dbReference>
<dbReference type="InterPro" id="IPR038446">
    <property type="entry name" value="CEBP_ZZ_sf"/>
</dbReference>
<dbReference type="PROSITE" id="PS50102">
    <property type="entry name" value="RRM"/>
    <property type="match status" value="2"/>
</dbReference>
<dbReference type="GO" id="GO:0005737">
    <property type="term" value="C:cytoplasm"/>
    <property type="evidence" value="ECO:0007669"/>
    <property type="project" value="TreeGrafter"/>
</dbReference>
<dbReference type="PANTHER" id="PTHR12566:SF12">
    <property type="entry name" value="TRANSLATIONAL REGULATOR ORB2"/>
    <property type="match status" value="1"/>
</dbReference>
<dbReference type="GO" id="GO:0000900">
    <property type="term" value="F:mRNA regulatory element binding translation repressor activity"/>
    <property type="evidence" value="ECO:0007669"/>
    <property type="project" value="TreeGrafter"/>
</dbReference>
<dbReference type="Gene3D" id="3.30.70.330">
    <property type="match status" value="2"/>
</dbReference>
<evidence type="ECO:0000256" key="2">
    <source>
        <dbReference type="PROSITE-ProRule" id="PRU00176"/>
    </source>
</evidence>
<dbReference type="InterPro" id="IPR012677">
    <property type="entry name" value="Nucleotide-bd_a/b_plait_sf"/>
</dbReference>
<dbReference type="Pfam" id="PF16367">
    <property type="entry name" value="RRM_7"/>
    <property type="match status" value="1"/>
</dbReference>
<dbReference type="GO" id="GO:0008135">
    <property type="term" value="F:translation factor activity, RNA binding"/>
    <property type="evidence" value="ECO:0007669"/>
    <property type="project" value="TreeGrafter"/>
</dbReference>
<keyword evidence="1 2" id="KW-0694">RNA-binding</keyword>
<feature type="compositionally biased region" description="Polar residues" evidence="3">
    <location>
        <begin position="266"/>
        <end position="288"/>
    </location>
</feature>
<dbReference type="AlphaFoldDB" id="A0A1I7ZVB8"/>
<evidence type="ECO:0000256" key="1">
    <source>
        <dbReference type="ARBA" id="ARBA00022884"/>
    </source>
</evidence>
<proteinExistence type="predicted"/>
<evidence type="ECO:0000256" key="3">
    <source>
        <dbReference type="SAM" id="MobiDB-lite"/>
    </source>
</evidence>
<dbReference type="GO" id="GO:0043022">
    <property type="term" value="F:ribosome binding"/>
    <property type="evidence" value="ECO:0007669"/>
    <property type="project" value="TreeGrafter"/>
</dbReference>
<dbReference type="GO" id="GO:0003730">
    <property type="term" value="F:mRNA 3'-UTR binding"/>
    <property type="evidence" value="ECO:0007669"/>
    <property type="project" value="InterPro"/>
</dbReference>
<dbReference type="PANTHER" id="PTHR12566">
    <property type="entry name" value="CYTOPLASMIC POLYADENYLATION ELEMENT BINDING PROTEIN CPEB"/>
    <property type="match status" value="1"/>
</dbReference>
<dbReference type="GO" id="GO:0043005">
    <property type="term" value="C:neuron projection"/>
    <property type="evidence" value="ECO:0007669"/>
    <property type="project" value="TreeGrafter"/>
</dbReference>
<reference evidence="6" key="1">
    <citation type="submission" date="2016-11" db="UniProtKB">
        <authorList>
            <consortium name="WormBaseParasite"/>
        </authorList>
    </citation>
    <scope>IDENTIFICATION</scope>
</reference>
<name>A0A1I7ZVB8_9BILA</name>
<dbReference type="WBParaSite" id="L893_g30146.t1">
    <property type="protein sequence ID" value="L893_g30146.t1"/>
    <property type="gene ID" value="L893_g30146"/>
</dbReference>
<dbReference type="GO" id="GO:0005634">
    <property type="term" value="C:nucleus"/>
    <property type="evidence" value="ECO:0007669"/>
    <property type="project" value="TreeGrafter"/>
</dbReference>